<accession>A0A382BYT1</accession>
<organism evidence="1">
    <name type="scientific">marine metagenome</name>
    <dbReference type="NCBI Taxonomy" id="408172"/>
    <lineage>
        <taxon>unclassified sequences</taxon>
        <taxon>metagenomes</taxon>
        <taxon>ecological metagenomes</taxon>
    </lineage>
</organism>
<name>A0A382BYT1_9ZZZZ</name>
<proteinExistence type="predicted"/>
<reference evidence="1" key="1">
    <citation type="submission" date="2018-05" db="EMBL/GenBank/DDBJ databases">
        <authorList>
            <person name="Lanie J.A."/>
            <person name="Ng W.-L."/>
            <person name="Kazmierczak K.M."/>
            <person name="Andrzejewski T.M."/>
            <person name="Davidsen T.M."/>
            <person name="Wayne K.J."/>
            <person name="Tettelin H."/>
            <person name="Glass J.I."/>
            <person name="Rusch D."/>
            <person name="Podicherti R."/>
            <person name="Tsui H.-C.T."/>
            <person name="Winkler M.E."/>
        </authorList>
    </citation>
    <scope>NUCLEOTIDE SEQUENCE</scope>
</reference>
<dbReference type="EMBL" id="UINC01031944">
    <property type="protein sequence ID" value="SVB18779.1"/>
    <property type="molecule type" value="Genomic_DNA"/>
</dbReference>
<sequence>MKTCSPNILLSATILWACVGLAQAQESRFPAILVKGADLTLIESEVTRVLDDGTISFKTTSDGGLE</sequence>
<feature type="non-terminal residue" evidence="1">
    <location>
        <position position="66"/>
    </location>
</feature>
<dbReference type="AlphaFoldDB" id="A0A382BYT1"/>
<protein>
    <submittedName>
        <fullName evidence="1">Uncharacterized protein</fullName>
    </submittedName>
</protein>
<gene>
    <name evidence="1" type="ORF">METZ01_LOCUS171633</name>
</gene>
<evidence type="ECO:0000313" key="1">
    <source>
        <dbReference type="EMBL" id="SVB18779.1"/>
    </source>
</evidence>